<dbReference type="NCBIfam" id="NF003810">
    <property type="entry name" value="PRK05399.1"/>
    <property type="match status" value="1"/>
</dbReference>
<dbReference type="SUPFAM" id="SSF55271">
    <property type="entry name" value="DNA repair protein MutS, domain I"/>
    <property type="match status" value="1"/>
</dbReference>
<evidence type="ECO:0000313" key="14">
    <source>
        <dbReference type="Proteomes" id="UP000597459"/>
    </source>
</evidence>
<dbReference type="EMBL" id="WOTH01000013">
    <property type="protein sequence ID" value="NHO53930.1"/>
    <property type="molecule type" value="Genomic_DNA"/>
</dbReference>
<dbReference type="SMART" id="SM00533">
    <property type="entry name" value="MUTSd"/>
    <property type="match status" value="1"/>
</dbReference>
<dbReference type="InterPro" id="IPR016151">
    <property type="entry name" value="DNA_mismatch_repair_MutS_N"/>
</dbReference>
<evidence type="ECO:0000256" key="8">
    <source>
        <dbReference type="ARBA" id="ARBA00024647"/>
    </source>
</evidence>
<dbReference type="Pfam" id="PF00488">
    <property type="entry name" value="MutS_V"/>
    <property type="match status" value="1"/>
</dbReference>
<dbReference type="SMART" id="SM00534">
    <property type="entry name" value="MUTSac"/>
    <property type="match status" value="1"/>
</dbReference>
<dbReference type="Gene3D" id="1.10.1420.10">
    <property type="match status" value="2"/>
</dbReference>
<evidence type="ECO:0000256" key="1">
    <source>
        <dbReference type="ARBA" id="ARBA00006271"/>
    </source>
</evidence>
<comment type="function">
    <text evidence="8">This protein is involved in the repair of mismatches in DNA. It is possible that it carries out the mismatch recognition step. This protein has a weak ATPase activity.</text>
</comment>
<feature type="region of interest" description="Disordered" evidence="11">
    <location>
        <begin position="1"/>
        <end position="21"/>
    </location>
</feature>
<dbReference type="GO" id="GO:0005829">
    <property type="term" value="C:cytosol"/>
    <property type="evidence" value="ECO:0007669"/>
    <property type="project" value="TreeGrafter"/>
</dbReference>
<dbReference type="InterPro" id="IPR036187">
    <property type="entry name" value="DNA_mismatch_repair_MutS_sf"/>
</dbReference>
<organism evidence="13 14">
    <name type="scientific">Acetobacter estunensis</name>
    <dbReference type="NCBI Taxonomy" id="104097"/>
    <lineage>
        <taxon>Bacteria</taxon>
        <taxon>Pseudomonadati</taxon>
        <taxon>Pseudomonadota</taxon>
        <taxon>Alphaproteobacteria</taxon>
        <taxon>Acetobacterales</taxon>
        <taxon>Acetobacteraceae</taxon>
        <taxon>Acetobacter</taxon>
    </lineage>
</organism>
<dbReference type="PANTHER" id="PTHR11361">
    <property type="entry name" value="DNA MISMATCH REPAIR PROTEIN MUTS FAMILY MEMBER"/>
    <property type="match status" value="1"/>
</dbReference>
<keyword evidence="14" id="KW-1185">Reference proteome</keyword>
<protein>
    <recommendedName>
        <fullName evidence="2 9">DNA mismatch repair protein MutS</fullName>
    </recommendedName>
</protein>
<dbReference type="Gene3D" id="6.10.140.430">
    <property type="match status" value="1"/>
</dbReference>
<evidence type="ECO:0000256" key="3">
    <source>
        <dbReference type="ARBA" id="ARBA00022741"/>
    </source>
</evidence>
<dbReference type="InterPro" id="IPR000432">
    <property type="entry name" value="DNA_mismatch_repair_MutS_C"/>
</dbReference>
<keyword evidence="7 10" id="KW-0234">DNA repair</keyword>
<dbReference type="PANTHER" id="PTHR11361:SF34">
    <property type="entry name" value="DNA MISMATCH REPAIR PROTEIN MSH1, MITOCHONDRIAL"/>
    <property type="match status" value="1"/>
</dbReference>
<dbReference type="GO" id="GO:0005524">
    <property type="term" value="F:ATP binding"/>
    <property type="evidence" value="ECO:0007669"/>
    <property type="project" value="UniProtKB-UniRule"/>
</dbReference>
<comment type="similarity">
    <text evidence="1 10">Belongs to the DNA mismatch repair MutS family.</text>
</comment>
<dbReference type="NCBIfam" id="TIGR01070">
    <property type="entry name" value="mutS1"/>
    <property type="match status" value="1"/>
</dbReference>
<feature type="region of interest" description="Disordered" evidence="11">
    <location>
        <begin position="834"/>
        <end position="874"/>
    </location>
</feature>
<dbReference type="GO" id="GO:0030983">
    <property type="term" value="F:mismatched DNA binding"/>
    <property type="evidence" value="ECO:0007669"/>
    <property type="project" value="InterPro"/>
</dbReference>
<dbReference type="AlphaFoldDB" id="A0A967B531"/>
<dbReference type="PIRSF" id="PIRSF037677">
    <property type="entry name" value="DNA_mis_repair_Msh6"/>
    <property type="match status" value="1"/>
</dbReference>
<evidence type="ECO:0000256" key="10">
    <source>
        <dbReference type="RuleBase" id="RU003756"/>
    </source>
</evidence>
<dbReference type="InterPro" id="IPR045076">
    <property type="entry name" value="MutS"/>
</dbReference>
<dbReference type="InterPro" id="IPR036678">
    <property type="entry name" value="MutS_con_dom_sf"/>
</dbReference>
<feature type="compositionally biased region" description="Basic and acidic residues" evidence="11">
    <location>
        <begin position="206"/>
        <end position="219"/>
    </location>
</feature>
<gene>
    <name evidence="13" type="primary">mutS</name>
    <name evidence="13" type="ORF">GOB87_08165</name>
</gene>
<dbReference type="Gene3D" id="3.40.50.300">
    <property type="entry name" value="P-loop containing nucleotide triphosphate hydrolases"/>
    <property type="match status" value="1"/>
</dbReference>
<dbReference type="InterPro" id="IPR007695">
    <property type="entry name" value="DNA_mismatch_repair_MutS-lik_N"/>
</dbReference>
<feature type="region of interest" description="Disordered" evidence="11">
    <location>
        <begin position="205"/>
        <end position="229"/>
    </location>
</feature>
<dbReference type="Proteomes" id="UP000597459">
    <property type="component" value="Unassembled WGS sequence"/>
</dbReference>
<dbReference type="Pfam" id="PF05190">
    <property type="entry name" value="MutS_IV"/>
    <property type="match status" value="1"/>
</dbReference>
<evidence type="ECO:0000256" key="2">
    <source>
        <dbReference type="ARBA" id="ARBA00021982"/>
    </source>
</evidence>
<evidence type="ECO:0000256" key="4">
    <source>
        <dbReference type="ARBA" id="ARBA00022763"/>
    </source>
</evidence>
<comment type="caution">
    <text evidence="13">The sequence shown here is derived from an EMBL/GenBank/DDBJ whole genome shotgun (WGS) entry which is preliminary data.</text>
</comment>
<keyword evidence="4 10" id="KW-0227">DNA damage</keyword>
<keyword evidence="6 10" id="KW-0238">DNA-binding</keyword>
<dbReference type="InterPro" id="IPR005748">
    <property type="entry name" value="DNA_mismatch_repair_MutS"/>
</dbReference>
<dbReference type="InterPro" id="IPR007860">
    <property type="entry name" value="DNA_mmatch_repair_MutS_con_dom"/>
</dbReference>
<keyword evidence="3 10" id="KW-0547">Nucleotide-binding</keyword>
<dbReference type="SUPFAM" id="SSF48334">
    <property type="entry name" value="DNA repair protein MutS, domain III"/>
    <property type="match status" value="1"/>
</dbReference>
<dbReference type="RefSeq" id="WP_166315030.1">
    <property type="nucleotide sequence ID" value="NZ_WOTH01000013.1"/>
</dbReference>
<evidence type="ECO:0000256" key="7">
    <source>
        <dbReference type="ARBA" id="ARBA00023204"/>
    </source>
</evidence>
<feature type="domain" description="DNA mismatch repair proteins mutS family" evidence="12">
    <location>
        <begin position="719"/>
        <end position="735"/>
    </location>
</feature>
<dbReference type="Pfam" id="PF05192">
    <property type="entry name" value="MutS_III"/>
    <property type="match status" value="1"/>
</dbReference>
<dbReference type="PROSITE" id="PS00486">
    <property type="entry name" value="DNA_MISMATCH_REPAIR_2"/>
    <property type="match status" value="1"/>
</dbReference>
<proteinExistence type="inferred from homology"/>
<dbReference type="InterPro" id="IPR007696">
    <property type="entry name" value="DNA_mismatch_repair_MutS_core"/>
</dbReference>
<reference evidence="13" key="1">
    <citation type="submission" date="2019-11" db="EMBL/GenBank/DDBJ databases">
        <title>Description of new Acetobacter species.</title>
        <authorList>
            <person name="Cleenwerck I."/>
            <person name="Sombolestani A.S."/>
        </authorList>
    </citation>
    <scope>NUCLEOTIDE SEQUENCE</scope>
    <source>
        <strain evidence="13">LMG 1626</strain>
    </source>
</reference>
<dbReference type="GO" id="GO:0140664">
    <property type="term" value="F:ATP-dependent DNA damage sensor activity"/>
    <property type="evidence" value="ECO:0007669"/>
    <property type="project" value="InterPro"/>
</dbReference>
<evidence type="ECO:0000256" key="9">
    <source>
        <dbReference type="NCBIfam" id="TIGR01070"/>
    </source>
</evidence>
<dbReference type="Gene3D" id="3.40.1170.10">
    <property type="entry name" value="DNA repair protein MutS, domain I"/>
    <property type="match status" value="1"/>
</dbReference>
<dbReference type="InterPro" id="IPR007861">
    <property type="entry name" value="DNA_mismatch_repair_MutS_clamp"/>
</dbReference>
<dbReference type="SUPFAM" id="SSF53150">
    <property type="entry name" value="DNA repair protein MutS, domain II"/>
    <property type="match status" value="1"/>
</dbReference>
<evidence type="ECO:0000313" key="13">
    <source>
        <dbReference type="EMBL" id="NHO53930.1"/>
    </source>
</evidence>
<name>A0A967B531_9PROT</name>
<evidence type="ECO:0000256" key="5">
    <source>
        <dbReference type="ARBA" id="ARBA00022840"/>
    </source>
</evidence>
<sequence>MTDEQPTRTGASKRPSPEGASPAMAQWFALKNENPEFLLFFRMGDFYELFFDDATAAASALDIALTARGSHGGEPIPMCGVPVGAAQAYLSRLIRRGFRVAVAEQTATPPSKMKGKGKVAAQKGPLPRAVVRLITPGTLTEDELLEPGRSNLLLALVAEPSRRGLPEWGAAWIDISTGQFETARCTDAELGHLLARLDPAEILAPPDRDLGEYDLRRTPGEPPSSPDTARARLAESFHVASLDAFGTFSDAETTAALMAVDYVKRSQAGAMPRLTPPMPQEDQDTLGLDPATRASLDLLRARDGGTEHTLFATVNRTSTAAGARMLASWIAAPLTNPARIAARQACWDWLRHDSVRAENLRTILRSAPDIDRALGRLSVGRGQPRDLGALRDGIAAAHLADTELARINGSEEKRPDLIERVLEDLQECAALHDELNDALADELPARLEDGGVIAAGYDEELDTHRTLRDDSRRIIASLQADYGERFGITSLKIRHHAQLGYVIEVPAAVGTRLRSREDLQFRQGTASLARFATEELSELDAEITAAAECAATRERQVFAALVARALDDDKLPALARAVALTDVIRSCASLAAGETWCRPVVDESEAFELVACRHPVVEAALGSGVRFAANSCSLSPEKRVMLLTGPNMAGKSTFLRQNALAVILAQAGLPVPATSAHLGTVDRLFSRVGAADDLARGRSTFMVEMTETAAILNQAGPRSLVVVDEIGRGTSTLDGLSIAWAVLEALHSNLRCRAIFATHFHELARLTESLPRLSLHTMAVRDWKGQVVFLHEVVSGSAKRSWGVHVAKLAGVPAPVVDRASRLLKELEREHTAGPQPLPLFDAAPSSQPAHNEPSGEVPIPDELREKLADIDPDDLSPREALAALYALKKIAT</sequence>
<dbReference type="Pfam" id="PF05188">
    <property type="entry name" value="MutS_II"/>
    <property type="match status" value="1"/>
</dbReference>
<evidence type="ECO:0000256" key="11">
    <source>
        <dbReference type="SAM" id="MobiDB-lite"/>
    </source>
</evidence>
<evidence type="ECO:0000259" key="12">
    <source>
        <dbReference type="PROSITE" id="PS00486"/>
    </source>
</evidence>
<dbReference type="InterPro" id="IPR027417">
    <property type="entry name" value="P-loop_NTPase"/>
</dbReference>
<dbReference type="Pfam" id="PF01624">
    <property type="entry name" value="MutS_I"/>
    <property type="match status" value="1"/>
</dbReference>
<dbReference type="GO" id="GO:0006298">
    <property type="term" value="P:mismatch repair"/>
    <property type="evidence" value="ECO:0007669"/>
    <property type="project" value="UniProtKB-UniRule"/>
</dbReference>
<evidence type="ECO:0000256" key="6">
    <source>
        <dbReference type="ARBA" id="ARBA00023125"/>
    </source>
</evidence>
<dbReference type="Gene3D" id="3.30.420.110">
    <property type="entry name" value="MutS, connector domain"/>
    <property type="match status" value="1"/>
</dbReference>
<dbReference type="InterPro" id="IPR017261">
    <property type="entry name" value="DNA_mismatch_repair_MutS/MSH"/>
</dbReference>
<dbReference type="SUPFAM" id="SSF52540">
    <property type="entry name" value="P-loop containing nucleoside triphosphate hydrolases"/>
    <property type="match status" value="1"/>
</dbReference>
<accession>A0A967B531</accession>
<keyword evidence="5" id="KW-0067">ATP-binding</keyword>